<proteinExistence type="predicted"/>
<protein>
    <submittedName>
        <fullName evidence="1">Uncharacterized protein</fullName>
    </submittedName>
</protein>
<accession>A0ACC3D243</accession>
<comment type="caution">
    <text evidence="1">The sequence shown here is derived from an EMBL/GenBank/DDBJ whole genome shotgun (WGS) entry which is preliminary data.</text>
</comment>
<name>A0ACC3D243_9PEZI</name>
<dbReference type="EMBL" id="JAWDJW010008448">
    <property type="protein sequence ID" value="KAK3060595.1"/>
    <property type="molecule type" value="Genomic_DNA"/>
</dbReference>
<keyword evidence="2" id="KW-1185">Reference proteome</keyword>
<gene>
    <name evidence="1" type="ORF">LTS18_008196</name>
</gene>
<dbReference type="Proteomes" id="UP001186974">
    <property type="component" value="Unassembled WGS sequence"/>
</dbReference>
<evidence type="ECO:0000313" key="2">
    <source>
        <dbReference type="Proteomes" id="UP001186974"/>
    </source>
</evidence>
<organism evidence="1 2">
    <name type="scientific">Coniosporium uncinatum</name>
    <dbReference type="NCBI Taxonomy" id="93489"/>
    <lineage>
        <taxon>Eukaryota</taxon>
        <taxon>Fungi</taxon>
        <taxon>Dikarya</taxon>
        <taxon>Ascomycota</taxon>
        <taxon>Pezizomycotina</taxon>
        <taxon>Dothideomycetes</taxon>
        <taxon>Dothideomycetes incertae sedis</taxon>
        <taxon>Coniosporium</taxon>
    </lineage>
</organism>
<feature type="non-terminal residue" evidence="1">
    <location>
        <position position="243"/>
    </location>
</feature>
<reference evidence="1" key="1">
    <citation type="submission" date="2024-09" db="EMBL/GenBank/DDBJ databases">
        <title>Black Yeasts Isolated from many extreme environments.</title>
        <authorList>
            <person name="Coleine C."/>
            <person name="Stajich J.E."/>
            <person name="Selbmann L."/>
        </authorList>
    </citation>
    <scope>NUCLEOTIDE SEQUENCE</scope>
    <source>
        <strain evidence="1">CCFEE 5737</strain>
    </source>
</reference>
<evidence type="ECO:0000313" key="1">
    <source>
        <dbReference type="EMBL" id="KAK3060595.1"/>
    </source>
</evidence>
<sequence>MKILGISNGSTHGNSETLLKAALFAAQSADPSISISLIRTFDVSVPRNPSPLTGTQDITSSLIGLPTGKSESNANGSTSSFQVPDDRRAVLDALLDADAIILSSAIYSRQPPGPLKNLTDRILGPFTDPSFAYRASEARQGRGDPKHADARFDERLLKPRVAGFIAIGGSPERNTEQFTMALPTMHVLVGSLHAKVVDQCLLKGYAMPGAVLLDGGEAVARAEELGRNVASQIGKGFEEARYL</sequence>